<feature type="transmembrane region" description="Helical" evidence="1">
    <location>
        <begin position="6"/>
        <end position="23"/>
    </location>
</feature>
<feature type="transmembrane region" description="Helical" evidence="1">
    <location>
        <begin position="293"/>
        <end position="315"/>
    </location>
</feature>
<keyword evidence="5" id="KW-1185">Reference proteome</keyword>
<dbReference type="RefSeq" id="WP_101711871.1">
    <property type="nucleotide sequence ID" value="NZ_CP026100.1"/>
</dbReference>
<keyword evidence="1" id="KW-0812">Transmembrane</keyword>
<evidence type="ECO:0000313" key="2">
    <source>
        <dbReference type="EMBL" id="AYV47325.1"/>
    </source>
</evidence>
<dbReference type="Proteomes" id="UP000281192">
    <property type="component" value="Chromosome"/>
</dbReference>
<organism evidence="3 4">
    <name type="scientific">Caulobacter flavus</name>
    <dbReference type="NCBI Taxonomy" id="1679497"/>
    <lineage>
        <taxon>Bacteria</taxon>
        <taxon>Pseudomonadati</taxon>
        <taxon>Pseudomonadota</taxon>
        <taxon>Alphaproteobacteria</taxon>
        <taxon>Caulobacterales</taxon>
        <taxon>Caulobacteraceae</taxon>
        <taxon>Caulobacter</taxon>
    </lineage>
</organism>
<feature type="transmembrane region" description="Helical" evidence="1">
    <location>
        <begin position="253"/>
        <end position="273"/>
    </location>
</feature>
<dbReference type="AlphaFoldDB" id="A0A2N5CXI1"/>
<feature type="transmembrane region" description="Helical" evidence="1">
    <location>
        <begin position="167"/>
        <end position="188"/>
    </location>
</feature>
<dbReference type="EMBL" id="PJRQ01000009">
    <property type="protein sequence ID" value="PLR18514.1"/>
    <property type="molecule type" value="Genomic_DNA"/>
</dbReference>
<name>A0A2N5CXI1_9CAUL</name>
<accession>A0A2N5CXI1</accession>
<gene>
    <name evidence="2" type="ORF">C1707_14235</name>
    <name evidence="3" type="ORF">CFHF_04670</name>
</gene>
<dbReference type="OrthoDB" id="1689651at2"/>
<dbReference type="InterPro" id="IPR009323">
    <property type="entry name" value="DUF979"/>
</dbReference>
<evidence type="ECO:0000313" key="5">
    <source>
        <dbReference type="Proteomes" id="UP000281192"/>
    </source>
</evidence>
<sequence length="317" mass="33076">MIGLPLVYLLAGLMFAAFAVMSAGDKANPKRWGNAAFWGLFALSFLAGDHLGDLGNGFLVVALALLAGTGRLGVGQPATTTGEERAEMAQRFGLKLFLPALLIPVIVLAGTFAFKALTWNGRHVVDPKQATLVSLAIAALVAAILAQRLFRQPASAPLQEGRRLMDLVGWAALLPQMLAALGAVFALAGVGQTIGDITLAITPVDSRLAVVIAYCLGMAIFTVMMGNAFAAFPVMTAGIGLPLVIGRFGGDPAVVCAIGMLSGFCGTLLTPLAANFNLVPAALLQLKNRYGVIRAQAPTAVLMLLINMVLMYVLAFR</sequence>
<feature type="transmembrane region" description="Helical" evidence="1">
    <location>
        <begin position="129"/>
        <end position="146"/>
    </location>
</feature>
<feature type="transmembrane region" description="Helical" evidence="1">
    <location>
        <begin position="58"/>
        <end position="75"/>
    </location>
</feature>
<dbReference type="Proteomes" id="UP000234483">
    <property type="component" value="Unassembled WGS sequence"/>
</dbReference>
<feature type="transmembrane region" description="Helical" evidence="1">
    <location>
        <begin position="96"/>
        <end position="117"/>
    </location>
</feature>
<feature type="transmembrane region" description="Helical" evidence="1">
    <location>
        <begin position="35"/>
        <end position="52"/>
    </location>
</feature>
<proteinExistence type="predicted"/>
<evidence type="ECO:0000313" key="4">
    <source>
        <dbReference type="Proteomes" id="UP000234483"/>
    </source>
</evidence>
<evidence type="ECO:0000313" key="3">
    <source>
        <dbReference type="EMBL" id="PLR18514.1"/>
    </source>
</evidence>
<keyword evidence="1" id="KW-1133">Transmembrane helix</keyword>
<reference evidence="2 5" key="2">
    <citation type="submission" date="2018-01" db="EMBL/GenBank/DDBJ databases">
        <title>Complete genome sequence of Caulobacter flavus RHGG3.</title>
        <authorList>
            <person name="Yang E."/>
        </authorList>
    </citation>
    <scope>NUCLEOTIDE SEQUENCE [LARGE SCALE GENOMIC DNA]</scope>
    <source>
        <strain evidence="2 5">RHGG3</strain>
    </source>
</reference>
<protein>
    <submittedName>
        <fullName evidence="3">DUF979 domain-containing protein</fullName>
    </submittedName>
</protein>
<feature type="transmembrane region" description="Helical" evidence="1">
    <location>
        <begin position="208"/>
        <end position="232"/>
    </location>
</feature>
<dbReference type="EMBL" id="CP026100">
    <property type="protein sequence ID" value="AYV47325.1"/>
    <property type="molecule type" value="Genomic_DNA"/>
</dbReference>
<reference evidence="3 4" key="1">
    <citation type="submission" date="2017-12" db="EMBL/GenBank/DDBJ databases">
        <title>The genome sequence of Caulobacter flavus CGMCC1 15093.</title>
        <authorList>
            <person name="Gao J."/>
            <person name="Mao X."/>
            <person name="Sun J."/>
        </authorList>
    </citation>
    <scope>NUCLEOTIDE SEQUENCE [LARGE SCALE GENOMIC DNA]</scope>
    <source>
        <strain evidence="3 4">CGMCC1 15093</strain>
    </source>
</reference>
<dbReference type="Pfam" id="PF06166">
    <property type="entry name" value="DUF979"/>
    <property type="match status" value="1"/>
</dbReference>
<keyword evidence="1" id="KW-0472">Membrane</keyword>
<dbReference type="KEGG" id="cfh:C1707_14235"/>
<evidence type="ECO:0000256" key="1">
    <source>
        <dbReference type="SAM" id="Phobius"/>
    </source>
</evidence>